<protein>
    <recommendedName>
        <fullName evidence="4 11">3-oxoacyl-[acyl-carrier-protein] synthase 2</fullName>
        <ecNumber evidence="3 11">2.3.1.179</ecNumber>
    </recommendedName>
</protein>
<dbReference type="InterPro" id="IPR018201">
    <property type="entry name" value="Ketoacyl_synth_AS"/>
</dbReference>
<keyword evidence="5 11" id="KW-0444">Lipid biosynthesis</keyword>
<dbReference type="SMART" id="SM00825">
    <property type="entry name" value="PKS_KS"/>
    <property type="match status" value="1"/>
</dbReference>
<dbReference type="PROSITE" id="PS52004">
    <property type="entry name" value="KS3_2"/>
    <property type="match status" value="1"/>
</dbReference>
<evidence type="ECO:0000256" key="12">
    <source>
        <dbReference type="PIRSR" id="PIRSR000447-1"/>
    </source>
</evidence>
<dbReference type="PIRSF" id="PIRSF000447">
    <property type="entry name" value="KAS_II"/>
    <property type="match status" value="1"/>
</dbReference>
<evidence type="ECO:0000256" key="10">
    <source>
        <dbReference type="ARBA" id="ARBA00023315"/>
    </source>
</evidence>
<dbReference type="AlphaFoldDB" id="A0A6L6PZG4"/>
<keyword evidence="7" id="KW-0276">Fatty acid metabolism</keyword>
<feature type="domain" description="Ketosynthase family 3 (KS3)" evidence="14">
    <location>
        <begin position="5"/>
        <end position="413"/>
    </location>
</feature>
<dbReference type="InterPro" id="IPR020841">
    <property type="entry name" value="PKS_Beta-ketoAc_synthase_dom"/>
</dbReference>
<dbReference type="GO" id="GO:0006633">
    <property type="term" value="P:fatty acid biosynthetic process"/>
    <property type="evidence" value="ECO:0007669"/>
    <property type="project" value="UniProtKB-UniRule"/>
</dbReference>
<dbReference type="EC" id="2.3.1.179" evidence="3 11"/>
<evidence type="ECO:0000256" key="13">
    <source>
        <dbReference type="RuleBase" id="RU003694"/>
    </source>
</evidence>
<dbReference type="Gene3D" id="3.40.47.10">
    <property type="match status" value="1"/>
</dbReference>
<dbReference type="Proteomes" id="UP000484015">
    <property type="component" value="Unassembled WGS sequence"/>
</dbReference>
<evidence type="ECO:0000256" key="2">
    <source>
        <dbReference type="ARBA" id="ARBA00008467"/>
    </source>
</evidence>
<dbReference type="GO" id="GO:0005829">
    <property type="term" value="C:cytosol"/>
    <property type="evidence" value="ECO:0007669"/>
    <property type="project" value="TreeGrafter"/>
</dbReference>
<dbReference type="PROSITE" id="PS00606">
    <property type="entry name" value="KS3_1"/>
    <property type="match status" value="1"/>
</dbReference>
<dbReference type="InterPro" id="IPR014031">
    <property type="entry name" value="Ketoacyl_synth_C"/>
</dbReference>
<dbReference type="UniPathway" id="UPA00094"/>
<dbReference type="Pfam" id="PF00109">
    <property type="entry name" value="ketoacyl-synt"/>
    <property type="match status" value="1"/>
</dbReference>
<evidence type="ECO:0000313" key="16">
    <source>
        <dbReference type="Proteomes" id="UP000484015"/>
    </source>
</evidence>
<comment type="function">
    <text evidence="11">Involved in the type II fatty acid elongation cycle. Catalyzes the elongation of a wide range of acyl-ACP by the addition of two carbons from malonyl-ACP to an acyl acceptor. Can efficiently catalyze the conversion of palmitoleoyl-ACP (cis-hexadec-9-enoyl-ACP) to cis-vaccenoyl-ACP (cis-octadec-11-enoyl-ACP), an essential step in the thermal regulation of fatty acid composition.</text>
</comment>
<evidence type="ECO:0000256" key="3">
    <source>
        <dbReference type="ARBA" id="ARBA00012356"/>
    </source>
</evidence>
<evidence type="ECO:0000313" key="15">
    <source>
        <dbReference type="EMBL" id="MTW02398.1"/>
    </source>
</evidence>
<evidence type="ECO:0000256" key="8">
    <source>
        <dbReference type="ARBA" id="ARBA00023098"/>
    </source>
</evidence>
<sequence>MSSKNRRVVVTGLGCVSPVGNSIAEAWSAVTEGKSGIANITKFDAQPFSTHFAGEVKGFNIEDYIPGKEARHMDTFIHFGMAAGIQAVQDAGLVVTEENADRIGVIIGSGIGGLPMIEEQKADYDKRGPRRISPFFVPASIINMISGNLSIKYGMRGPNLSIVTACTTGLHSIGVAARLIEYGDADVMVAGGAESTVSPLGMGGFASARALSTRNDDPATASRPWDKDRDGFVLGEGAGVMVLEEYEHAKARGAKIYAEVHGFGMTADAYHMTSPLEDGSGGSKAVIAALKNSGLNPDQVQYVNAHGTSTPLGDQAEVVGIKRTFGDHAKQLVVSSTKSMTGHLLGGAGGLEAVFTVLAIHHQVIPPTINIFNQDPACDLDFCANVARDAKIQYAVKNSFGFGGTNGSLVFGKI</sequence>
<comment type="similarity">
    <text evidence="2 11 13">Belongs to the thiolase-like superfamily. Beta-ketoacyl-ACP synthases family.</text>
</comment>
<keyword evidence="16" id="KW-1185">Reference proteome</keyword>
<evidence type="ECO:0000259" key="14">
    <source>
        <dbReference type="PROSITE" id="PS52004"/>
    </source>
</evidence>
<evidence type="ECO:0000256" key="4">
    <source>
        <dbReference type="ARBA" id="ARBA00014657"/>
    </source>
</evidence>
<gene>
    <name evidence="15" type="primary">fabF</name>
    <name evidence="15" type="ORF">GM668_09900</name>
</gene>
<evidence type="ECO:0000256" key="9">
    <source>
        <dbReference type="ARBA" id="ARBA00023160"/>
    </source>
</evidence>
<dbReference type="InterPro" id="IPR000794">
    <property type="entry name" value="Beta-ketoacyl_synthase"/>
</dbReference>
<dbReference type="NCBIfam" id="NF004970">
    <property type="entry name" value="PRK06333.1"/>
    <property type="match status" value="1"/>
</dbReference>
<comment type="caution">
    <text evidence="15">The sequence shown here is derived from an EMBL/GenBank/DDBJ whole genome shotgun (WGS) entry which is preliminary data.</text>
</comment>
<name>A0A6L6PZG4_9BURK</name>
<evidence type="ECO:0000256" key="11">
    <source>
        <dbReference type="PIRNR" id="PIRNR000447"/>
    </source>
</evidence>
<feature type="active site" description="For beta-ketoacyl synthase activity" evidence="12">
    <location>
        <position position="166"/>
    </location>
</feature>
<dbReference type="InterPro" id="IPR017568">
    <property type="entry name" value="3-oxoacyl-ACP_synth-2"/>
</dbReference>
<dbReference type="InterPro" id="IPR016039">
    <property type="entry name" value="Thiolase-like"/>
</dbReference>
<dbReference type="OrthoDB" id="9808669at2"/>
<proteinExistence type="inferred from homology"/>
<dbReference type="CDD" id="cd00834">
    <property type="entry name" value="KAS_I_II"/>
    <property type="match status" value="1"/>
</dbReference>
<accession>A0A6L6PZG4</accession>
<comment type="catalytic activity">
    <reaction evidence="11">
        <text>a fatty acyl-[ACP] + malonyl-[ACP] + H(+) = a 3-oxoacyl-[ACP] + holo-[ACP] + CO2</text>
        <dbReference type="Rhea" id="RHEA:22836"/>
        <dbReference type="Rhea" id="RHEA-COMP:9623"/>
        <dbReference type="Rhea" id="RHEA-COMP:9685"/>
        <dbReference type="Rhea" id="RHEA-COMP:9916"/>
        <dbReference type="Rhea" id="RHEA-COMP:14125"/>
        <dbReference type="ChEBI" id="CHEBI:15378"/>
        <dbReference type="ChEBI" id="CHEBI:16526"/>
        <dbReference type="ChEBI" id="CHEBI:64479"/>
        <dbReference type="ChEBI" id="CHEBI:78449"/>
        <dbReference type="ChEBI" id="CHEBI:78776"/>
        <dbReference type="ChEBI" id="CHEBI:138651"/>
    </reaction>
</comment>
<dbReference type="RefSeq" id="WP_155438764.1">
    <property type="nucleotide sequence ID" value="NZ_WNLA01000004.1"/>
</dbReference>
<dbReference type="PANTHER" id="PTHR11712">
    <property type="entry name" value="POLYKETIDE SYNTHASE-RELATED"/>
    <property type="match status" value="1"/>
</dbReference>
<dbReference type="PANTHER" id="PTHR11712:SF336">
    <property type="entry name" value="3-OXOACYL-[ACYL-CARRIER-PROTEIN] SYNTHASE, MITOCHONDRIAL"/>
    <property type="match status" value="1"/>
</dbReference>
<evidence type="ECO:0000256" key="5">
    <source>
        <dbReference type="ARBA" id="ARBA00022516"/>
    </source>
</evidence>
<evidence type="ECO:0000256" key="6">
    <source>
        <dbReference type="ARBA" id="ARBA00022679"/>
    </source>
</evidence>
<dbReference type="NCBIfam" id="TIGR03150">
    <property type="entry name" value="fabF"/>
    <property type="match status" value="1"/>
</dbReference>
<dbReference type="Pfam" id="PF02801">
    <property type="entry name" value="Ketoacyl-synt_C"/>
    <property type="match status" value="1"/>
</dbReference>
<dbReference type="FunFam" id="3.40.47.10:FF:000009">
    <property type="entry name" value="3-oxoacyl-[acyl-carrier-protein] synthase 2"/>
    <property type="match status" value="1"/>
</dbReference>
<dbReference type="EMBL" id="WNLA01000004">
    <property type="protein sequence ID" value="MTW02398.1"/>
    <property type="molecule type" value="Genomic_DNA"/>
</dbReference>
<evidence type="ECO:0000256" key="7">
    <source>
        <dbReference type="ARBA" id="ARBA00022832"/>
    </source>
</evidence>
<dbReference type="InterPro" id="IPR014030">
    <property type="entry name" value="Ketoacyl_synth_N"/>
</dbReference>
<keyword evidence="8" id="KW-0443">Lipid metabolism</keyword>
<comment type="pathway">
    <text evidence="1 11">Lipid metabolism; fatty acid biosynthesis.</text>
</comment>
<reference evidence="15 16" key="1">
    <citation type="submission" date="2019-11" db="EMBL/GenBank/DDBJ databases">
        <title>Type strains purchased from KCTC, JCM and DSMZ.</title>
        <authorList>
            <person name="Lu H."/>
        </authorList>
    </citation>
    <scope>NUCLEOTIDE SEQUENCE [LARGE SCALE GENOMIC DNA]</scope>
    <source>
        <strain evidence="15 16">KCTC 42409</strain>
    </source>
</reference>
<dbReference type="GO" id="GO:0004315">
    <property type="term" value="F:3-oxoacyl-[acyl-carrier-protein] synthase activity"/>
    <property type="evidence" value="ECO:0007669"/>
    <property type="project" value="UniProtKB-UniRule"/>
</dbReference>
<keyword evidence="9 11" id="KW-0275">Fatty acid biosynthesis</keyword>
<dbReference type="SUPFAM" id="SSF53901">
    <property type="entry name" value="Thiolase-like"/>
    <property type="match status" value="2"/>
</dbReference>
<keyword evidence="6 11" id="KW-0808">Transferase</keyword>
<keyword evidence="10 11" id="KW-0012">Acyltransferase</keyword>
<comment type="catalytic activity">
    <reaction evidence="11">
        <text>(9Z)-hexadecenoyl-[ACP] + malonyl-[ACP] + H(+) = 3-oxo-(11Z)-octadecenoyl-[ACP] + holo-[ACP] + CO2</text>
        <dbReference type="Rhea" id="RHEA:55040"/>
        <dbReference type="Rhea" id="RHEA-COMP:9623"/>
        <dbReference type="Rhea" id="RHEA-COMP:9685"/>
        <dbReference type="Rhea" id="RHEA-COMP:10800"/>
        <dbReference type="Rhea" id="RHEA-COMP:14074"/>
        <dbReference type="ChEBI" id="CHEBI:15378"/>
        <dbReference type="ChEBI" id="CHEBI:16526"/>
        <dbReference type="ChEBI" id="CHEBI:64479"/>
        <dbReference type="ChEBI" id="CHEBI:78449"/>
        <dbReference type="ChEBI" id="CHEBI:83989"/>
        <dbReference type="ChEBI" id="CHEBI:138538"/>
        <dbReference type="EC" id="2.3.1.179"/>
    </reaction>
</comment>
<evidence type="ECO:0000256" key="1">
    <source>
        <dbReference type="ARBA" id="ARBA00005194"/>
    </source>
</evidence>
<dbReference type="NCBIfam" id="NF005589">
    <property type="entry name" value="PRK07314.1"/>
    <property type="match status" value="1"/>
</dbReference>
<organism evidence="15 16">
    <name type="scientific">Pseudoduganella ginsengisoli</name>
    <dbReference type="NCBI Taxonomy" id="1462440"/>
    <lineage>
        <taxon>Bacteria</taxon>
        <taxon>Pseudomonadati</taxon>
        <taxon>Pseudomonadota</taxon>
        <taxon>Betaproteobacteria</taxon>
        <taxon>Burkholderiales</taxon>
        <taxon>Oxalobacteraceae</taxon>
        <taxon>Telluria group</taxon>
        <taxon>Pseudoduganella</taxon>
    </lineage>
</organism>